<proteinExistence type="predicted"/>
<organism evidence="1 2">
    <name type="scientific">Lactuca sativa</name>
    <name type="common">Garden lettuce</name>
    <dbReference type="NCBI Taxonomy" id="4236"/>
    <lineage>
        <taxon>Eukaryota</taxon>
        <taxon>Viridiplantae</taxon>
        <taxon>Streptophyta</taxon>
        <taxon>Embryophyta</taxon>
        <taxon>Tracheophyta</taxon>
        <taxon>Spermatophyta</taxon>
        <taxon>Magnoliopsida</taxon>
        <taxon>eudicotyledons</taxon>
        <taxon>Gunneridae</taxon>
        <taxon>Pentapetalae</taxon>
        <taxon>asterids</taxon>
        <taxon>campanulids</taxon>
        <taxon>Asterales</taxon>
        <taxon>Asteraceae</taxon>
        <taxon>Cichorioideae</taxon>
        <taxon>Cichorieae</taxon>
        <taxon>Lactucinae</taxon>
        <taxon>Lactuca</taxon>
    </lineage>
</organism>
<dbReference type="AlphaFoldDB" id="A0A9R1W6B0"/>
<sequence>MPIRSVGFSQEEDMFLCLAYIEISHDPINSVYQSSDRFLATRKLHSFIKQYEERCPSGASSNVIVHGKTHTPKISKPPGYVSLGSKSRIHDSSQDDQIASAVSVIDEGNKQILEQLKISSAQRQQFLDNQIKNYALKQVKEDNKMLFHDVNTIVDPNVRAFVLAEQAQILAKRAEQHNQQTPLKSSSYGQYFNYLRGYGSCLPNY</sequence>
<reference evidence="1 2" key="1">
    <citation type="journal article" date="2017" name="Nat. Commun.">
        <title>Genome assembly with in vitro proximity ligation data and whole-genome triplication in lettuce.</title>
        <authorList>
            <person name="Reyes-Chin-Wo S."/>
            <person name="Wang Z."/>
            <person name="Yang X."/>
            <person name="Kozik A."/>
            <person name="Arikit S."/>
            <person name="Song C."/>
            <person name="Xia L."/>
            <person name="Froenicke L."/>
            <person name="Lavelle D.O."/>
            <person name="Truco M.J."/>
            <person name="Xia R."/>
            <person name="Zhu S."/>
            <person name="Xu C."/>
            <person name="Xu H."/>
            <person name="Xu X."/>
            <person name="Cox K."/>
            <person name="Korf I."/>
            <person name="Meyers B.C."/>
            <person name="Michelmore R.W."/>
        </authorList>
    </citation>
    <scope>NUCLEOTIDE SEQUENCE [LARGE SCALE GENOMIC DNA]</scope>
    <source>
        <strain evidence="2">cv. Salinas</strain>
        <tissue evidence="1">Seedlings</tissue>
    </source>
</reference>
<name>A0A9R1W6B0_LACSA</name>
<protein>
    <recommendedName>
        <fullName evidence="3">No apical meristem-associated C-terminal domain-containing protein</fullName>
    </recommendedName>
</protein>
<evidence type="ECO:0008006" key="3">
    <source>
        <dbReference type="Google" id="ProtNLM"/>
    </source>
</evidence>
<keyword evidence="2" id="KW-1185">Reference proteome</keyword>
<accession>A0A9R1W6B0</accession>
<evidence type="ECO:0000313" key="2">
    <source>
        <dbReference type="Proteomes" id="UP000235145"/>
    </source>
</evidence>
<dbReference type="EMBL" id="NBSK02000003">
    <property type="protein sequence ID" value="KAJ0217934.1"/>
    <property type="molecule type" value="Genomic_DNA"/>
</dbReference>
<evidence type="ECO:0000313" key="1">
    <source>
        <dbReference type="EMBL" id="KAJ0217934.1"/>
    </source>
</evidence>
<dbReference type="Proteomes" id="UP000235145">
    <property type="component" value="Unassembled WGS sequence"/>
</dbReference>
<gene>
    <name evidence="1" type="ORF">LSAT_V11C300143810</name>
</gene>
<comment type="caution">
    <text evidence="1">The sequence shown here is derived from an EMBL/GenBank/DDBJ whole genome shotgun (WGS) entry which is preliminary data.</text>
</comment>